<keyword evidence="3" id="KW-0540">Nuclease</keyword>
<dbReference type="CDD" id="cd00085">
    <property type="entry name" value="HNHc"/>
    <property type="match status" value="1"/>
</dbReference>
<dbReference type="Proteomes" id="UP001054811">
    <property type="component" value="Chromosome"/>
</dbReference>
<keyword evidence="3" id="KW-0255">Endonuclease</keyword>
<dbReference type="SMART" id="SM00507">
    <property type="entry name" value="HNHc"/>
    <property type="match status" value="1"/>
</dbReference>
<keyword evidence="3" id="KW-0378">Hydrolase</keyword>
<dbReference type="GO" id="GO:0004519">
    <property type="term" value="F:endonuclease activity"/>
    <property type="evidence" value="ECO:0007669"/>
    <property type="project" value="UniProtKB-KW"/>
</dbReference>
<feature type="coiled-coil region" evidence="1">
    <location>
        <begin position="64"/>
        <end position="91"/>
    </location>
</feature>
<feature type="domain" description="HNH nuclease" evidence="2">
    <location>
        <begin position="263"/>
        <end position="316"/>
    </location>
</feature>
<proteinExistence type="predicted"/>
<accession>A0ABY5NL12</accession>
<keyword evidence="4" id="KW-1185">Reference proteome</keyword>
<dbReference type="EMBL" id="CP091139">
    <property type="protein sequence ID" value="UUT35845.1"/>
    <property type="molecule type" value="Genomic_DNA"/>
</dbReference>
<organism evidence="3 4">
    <name type="scientific">Microbacterium elymi</name>
    <dbReference type="NCBI Taxonomy" id="2909587"/>
    <lineage>
        <taxon>Bacteria</taxon>
        <taxon>Bacillati</taxon>
        <taxon>Actinomycetota</taxon>
        <taxon>Actinomycetes</taxon>
        <taxon>Micrococcales</taxon>
        <taxon>Microbacteriaceae</taxon>
        <taxon>Microbacterium</taxon>
    </lineage>
</organism>
<evidence type="ECO:0000259" key="2">
    <source>
        <dbReference type="SMART" id="SM00507"/>
    </source>
</evidence>
<evidence type="ECO:0000313" key="3">
    <source>
        <dbReference type="EMBL" id="UUT35845.1"/>
    </source>
</evidence>
<dbReference type="InterPro" id="IPR003615">
    <property type="entry name" value="HNH_nuc"/>
</dbReference>
<evidence type="ECO:0000313" key="4">
    <source>
        <dbReference type="Proteomes" id="UP001054811"/>
    </source>
</evidence>
<reference evidence="3" key="1">
    <citation type="submission" date="2022-01" db="EMBL/GenBank/DDBJ databases">
        <title>Microbacterium eymi and Microbacterium rhizovicinus sp. nov., isolated from the rhizospheric soil of Elymus tsukushiensis, a plant native to the Dokdo Islands, Republic of Korea.</title>
        <authorList>
            <person name="Hwang Y.J."/>
        </authorList>
    </citation>
    <scope>NUCLEOTIDE SEQUENCE</scope>
    <source>
        <strain evidence="3">KUDC0405</strain>
    </source>
</reference>
<dbReference type="RefSeq" id="WP_259612476.1">
    <property type="nucleotide sequence ID" value="NZ_CP091139.2"/>
</dbReference>
<protein>
    <submittedName>
        <fullName evidence="3">HNH endonuclease</fullName>
    </submittedName>
</protein>
<evidence type="ECO:0000256" key="1">
    <source>
        <dbReference type="SAM" id="Coils"/>
    </source>
</evidence>
<sequence length="372" mass="41368">MRRALLAGVITAAQHEALLWGLGEPPLPRSVAGHPDAESADTGDEEASRLAHEAWLLAAEQLLRESAEYSVEELRRRARQVRDSLDESGAQERFDQRFDARSLRTWRDAEGRHQGHIVFDDEMGAWVDSILAAGLRPRRGGPRFMTDEERAASQDLIEDPRTNDQLAYDLLMGVLRAGSLASAEDVFGARQPGVRLVAVKDLIGPRDAFGRLTTVAHLEDGGDVLPGSMIDRALCDTGTVTVTVDSCGNPLDVGREQRLFTSKQRIALAIRDGGCRWRGCTVPASYCEAHHIDHWCDDGGRTDVDRGILLCRFHHLLLHNQGWRIRRDHNSEFMLHPPAGRSNPPVPLPSGSAIRWAWDPPPPLMRKHWRAA</sequence>
<name>A0ABY5NL12_9MICO</name>
<dbReference type="InterPro" id="IPR003870">
    <property type="entry name" value="DUF222"/>
</dbReference>
<dbReference type="Pfam" id="PF02720">
    <property type="entry name" value="DUF222"/>
    <property type="match status" value="1"/>
</dbReference>
<keyword evidence="1" id="KW-0175">Coiled coil</keyword>
<gene>
    <name evidence="3" type="ORF">L2X98_21975</name>
</gene>